<keyword evidence="4" id="KW-1185">Reference proteome</keyword>
<proteinExistence type="predicted"/>
<feature type="region of interest" description="Disordered" evidence="1">
    <location>
        <begin position="711"/>
        <end position="853"/>
    </location>
</feature>
<evidence type="ECO:0000313" key="3">
    <source>
        <dbReference type="EMBL" id="KAK0551370.1"/>
    </source>
</evidence>
<evidence type="ECO:0000256" key="1">
    <source>
        <dbReference type="SAM" id="MobiDB-lite"/>
    </source>
</evidence>
<reference evidence="3" key="1">
    <citation type="journal article" date="2023" name="PhytoFront">
        <title>Draft Genome Resources of Seven Strains of Tilletia horrida, Causal Agent of Kernel Smut of Rice.</title>
        <authorList>
            <person name="Khanal S."/>
            <person name="Antony Babu S."/>
            <person name="Zhou X.G."/>
        </authorList>
    </citation>
    <scope>NUCLEOTIDE SEQUENCE</scope>
    <source>
        <strain evidence="3">TX6</strain>
    </source>
</reference>
<feature type="region of interest" description="Disordered" evidence="1">
    <location>
        <begin position="432"/>
        <end position="481"/>
    </location>
</feature>
<feature type="region of interest" description="Disordered" evidence="1">
    <location>
        <begin position="274"/>
        <end position="362"/>
    </location>
</feature>
<dbReference type="EMBL" id="JAPDMZ010000078">
    <property type="protein sequence ID" value="KAK0551370.1"/>
    <property type="molecule type" value="Genomic_DNA"/>
</dbReference>
<feature type="region of interest" description="Disordered" evidence="1">
    <location>
        <begin position="635"/>
        <end position="667"/>
    </location>
</feature>
<dbReference type="AlphaFoldDB" id="A0AAN6GPY2"/>
<feature type="compositionally biased region" description="Low complexity" evidence="1">
    <location>
        <begin position="200"/>
        <end position="240"/>
    </location>
</feature>
<keyword evidence="2" id="KW-0472">Membrane</keyword>
<name>A0AAN6GPY2_9BASI</name>
<feature type="compositionally biased region" description="Low complexity" evidence="1">
    <location>
        <begin position="646"/>
        <end position="667"/>
    </location>
</feature>
<feature type="compositionally biased region" description="Polar residues" evidence="1">
    <location>
        <begin position="730"/>
        <end position="747"/>
    </location>
</feature>
<feature type="transmembrane region" description="Helical" evidence="2">
    <location>
        <begin position="244"/>
        <end position="265"/>
    </location>
</feature>
<feature type="region of interest" description="Disordered" evidence="1">
    <location>
        <begin position="189"/>
        <end position="240"/>
    </location>
</feature>
<keyword evidence="2" id="KW-0812">Transmembrane</keyword>
<evidence type="ECO:0000313" key="4">
    <source>
        <dbReference type="Proteomes" id="UP001176517"/>
    </source>
</evidence>
<organism evidence="3 4">
    <name type="scientific">Tilletia horrida</name>
    <dbReference type="NCBI Taxonomy" id="155126"/>
    <lineage>
        <taxon>Eukaryota</taxon>
        <taxon>Fungi</taxon>
        <taxon>Dikarya</taxon>
        <taxon>Basidiomycota</taxon>
        <taxon>Ustilaginomycotina</taxon>
        <taxon>Exobasidiomycetes</taxon>
        <taxon>Tilletiales</taxon>
        <taxon>Tilletiaceae</taxon>
        <taxon>Tilletia</taxon>
    </lineage>
</organism>
<feature type="compositionally biased region" description="Pro residues" evidence="1">
    <location>
        <begin position="753"/>
        <end position="769"/>
    </location>
</feature>
<accession>A0AAN6GPY2</accession>
<feature type="region of interest" description="Disordered" evidence="1">
    <location>
        <begin position="560"/>
        <end position="621"/>
    </location>
</feature>
<gene>
    <name evidence="3" type="ORF">OC846_003331</name>
</gene>
<comment type="caution">
    <text evidence="3">The sequence shown here is derived from an EMBL/GenBank/DDBJ whole genome shotgun (WGS) entry which is preliminary data.</text>
</comment>
<dbReference type="Proteomes" id="UP001176517">
    <property type="component" value="Unassembled WGS sequence"/>
</dbReference>
<sequence length="853" mass="85495">MITLYTKPARQVTAILLAASSATLLLSVGNVSAQGYGSQSNSGSSSGYTDPDADPALLADGTIRVTTPRGNSITACDDNETIFWTWTGDQTAAYYHRVDIYTASNTLSAGAIDPAAVEADQAAGSPLPAGLTLISPARGIRLSEQEWRWRPVNVGADSYTIYIIVRDLPAKFGQSGVFSVQEGDDTSCIITTGASGSGPSGTTSTQSGNAAPTSSSNNGGNNNNNNNGAGGSNSSSSGSSSGTIAAAVAIPIVVILAALVGFFCYRRRKRAQAASSSRYANVPSSGGAAGAGAATGLLGRKSNDARANEKQEEMLPIAHSQHLRAMQTPSPMEERALGRNRPTPPNDGRSRWSNRFSGGKSATTVAGAGAVGATAGAAAAAAQSNKPLPPNEDEKYGAKLASADHGLRSTSAFQDDIAAAAAGGPFNDLHAANNVGSTPATAPNNNVNKPGTTSRPTVAPITTKAVSPTSDNKRPDLAGPSGWYLHAEAQKEVPSLPPSAAEVAFTDETGHGAAEEQEESQSAATSPVAAVAESQPRSDLPAGSTAAAIAAAAAASRVFPPTTPAGQQQQPYNRGSQPPSAYNVAAAPQQQQQQPQGLQSGTAVASASTSTSSLRQHRRQHSGFAGVGAMYAHTPSAALDPPPPSAAMMAPPSAANTTGTPSNSTGSFPGFPVGVSFSPGQIVSFGTASGGNSRSVSSMLGVGSGSPYGPRMSGGAGAAPMASSPPSAAYNQNPGALAGVNQSQSYGSGNGAYPPPPPVMAQPQRPPTPTQMLPPRSSTPSGLIPAGGETGRYPSWYGGSAGTTADPSTTSASSGASSPRMATMSPFGDQHAAAAAGRNGPGAGARSPPRPNH</sequence>
<feature type="compositionally biased region" description="Low complexity" evidence="1">
    <location>
        <begin position="802"/>
        <end position="818"/>
    </location>
</feature>
<evidence type="ECO:0000256" key="2">
    <source>
        <dbReference type="SAM" id="Phobius"/>
    </source>
</evidence>
<keyword evidence="2" id="KW-1133">Transmembrane helix</keyword>
<feature type="compositionally biased region" description="Low complexity" evidence="1">
    <location>
        <begin position="718"/>
        <end position="729"/>
    </location>
</feature>
<feature type="compositionally biased region" description="Basic and acidic residues" evidence="1">
    <location>
        <begin position="301"/>
        <end position="313"/>
    </location>
</feature>
<feature type="region of interest" description="Disordered" evidence="1">
    <location>
        <begin position="510"/>
        <end position="543"/>
    </location>
</feature>
<protein>
    <submittedName>
        <fullName evidence="3">Uncharacterized protein</fullName>
    </submittedName>
</protein>
<feature type="compositionally biased region" description="Polar residues" evidence="1">
    <location>
        <begin position="434"/>
        <end position="456"/>
    </location>
</feature>
<feature type="compositionally biased region" description="Low complexity" evidence="1">
    <location>
        <begin position="585"/>
        <end position="613"/>
    </location>
</feature>